<reference evidence="5 6" key="2">
    <citation type="journal article" date="2010" name="Stand. Genomic Sci.">
        <title>Complete genome sequence of Kribbella flavida type strain (IFO 14399).</title>
        <authorList>
            <person name="Pukall R."/>
            <person name="Lapidus A."/>
            <person name="Glavina Del Rio T."/>
            <person name="Copeland A."/>
            <person name="Tice H."/>
            <person name="Cheng J.-F."/>
            <person name="Lucas S."/>
            <person name="Chen F."/>
            <person name="Nolan M."/>
            <person name="LaButti K."/>
            <person name="Pati A."/>
            <person name="Ivanova N."/>
            <person name="Mavrommatis K."/>
            <person name="Mikhailova N."/>
            <person name="Pitluck S."/>
            <person name="Bruce D."/>
            <person name="Goodwin L."/>
            <person name="Land M."/>
            <person name="Hauser L."/>
            <person name="Chang Y.-J."/>
            <person name="Jeffries C.D."/>
            <person name="Chen A."/>
            <person name="Palaniappan K."/>
            <person name="Chain P."/>
            <person name="Rohde M."/>
            <person name="Goeker M."/>
            <person name="Bristow J."/>
            <person name="Eisen J.A."/>
            <person name="Markowitz V."/>
            <person name="Hugenholtz P."/>
            <person name="Kyrpides N.C."/>
            <person name="Klenk H.-P."/>
            <person name="Brettin T."/>
        </authorList>
    </citation>
    <scope>NUCLEOTIDE SEQUENCE [LARGE SCALE GENOMIC DNA]</scope>
    <source>
        <strain evidence="6">DSM 17836 / JCM 10339 / NBRC 14399</strain>
    </source>
</reference>
<organism evidence="5 6">
    <name type="scientific">Kribbella flavida (strain DSM 17836 / JCM 10339 / NBRC 14399)</name>
    <dbReference type="NCBI Taxonomy" id="479435"/>
    <lineage>
        <taxon>Bacteria</taxon>
        <taxon>Bacillati</taxon>
        <taxon>Actinomycetota</taxon>
        <taxon>Actinomycetes</taxon>
        <taxon>Propionibacteriales</taxon>
        <taxon>Kribbellaceae</taxon>
        <taxon>Kribbella</taxon>
    </lineage>
</organism>
<keyword evidence="1 2" id="KW-0238">DNA-binding</keyword>
<dbReference type="SUPFAM" id="SSF46689">
    <property type="entry name" value="Homeodomain-like"/>
    <property type="match status" value="1"/>
</dbReference>
<dbReference type="PANTHER" id="PTHR30055:SF235">
    <property type="entry name" value="TRANSCRIPTIONAL REGULATORY PROTEIN"/>
    <property type="match status" value="1"/>
</dbReference>
<dbReference type="InterPro" id="IPR050109">
    <property type="entry name" value="HTH-type_TetR-like_transc_reg"/>
</dbReference>
<dbReference type="GO" id="GO:0003700">
    <property type="term" value="F:DNA-binding transcription factor activity"/>
    <property type="evidence" value="ECO:0007669"/>
    <property type="project" value="TreeGrafter"/>
</dbReference>
<feature type="DNA-binding region" description="H-T-H motif" evidence="2">
    <location>
        <begin position="46"/>
        <end position="65"/>
    </location>
</feature>
<dbReference type="HOGENOM" id="CLU_069356_10_0_11"/>
<protein>
    <submittedName>
        <fullName evidence="5">Transcriptional regulator, TetR family</fullName>
    </submittedName>
</protein>
<dbReference type="PRINTS" id="PR00455">
    <property type="entry name" value="HTHTETR"/>
</dbReference>
<dbReference type="Proteomes" id="UP000007967">
    <property type="component" value="Chromosome"/>
</dbReference>
<evidence type="ECO:0000256" key="1">
    <source>
        <dbReference type="ARBA" id="ARBA00023125"/>
    </source>
</evidence>
<reference evidence="6" key="1">
    <citation type="submission" date="2009-09" db="EMBL/GenBank/DDBJ databases">
        <title>The complete genome of Kribbella flavida DSM 17836.</title>
        <authorList>
            <consortium name="US DOE Joint Genome Institute (JGI-PGF)"/>
            <person name="Lucas S."/>
            <person name="Copeland A."/>
            <person name="Lapidus A."/>
            <person name="Glavina del Rio T."/>
            <person name="Dalin E."/>
            <person name="Tice H."/>
            <person name="Bruce D."/>
            <person name="Goodwin L."/>
            <person name="Pitluck S."/>
            <person name="Kyrpides N."/>
            <person name="Mavromatis K."/>
            <person name="Ivanova N."/>
            <person name="Saunders E."/>
            <person name="Brettin T."/>
            <person name="Detter J.C."/>
            <person name="Han C."/>
            <person name="Larimer F."/>
            <person name="Land M."/>
            <person name="Hauser L."/>
            <person name="Markowitz V."/>
            <person name="Cheng J.-F."/>
            <person name="Hugenholtz P."/>
            <person name="Woyke T."/>
            <person name="Wu D."/>
            <person name="Pukall R."/>
            <person name="Klenk H.-P."/>
            <person name="Eisen J.A."/>
        </authorList>
    </citation>
    <scope>NUCLEOTIDE SEQUENCE [LARGE SCALE GENOMIC DNA]</scope>
    <source>
        <strain evidence="6">DSM 17836 / JCM 10339 / NBRC 14399</strain>
    </source>
</reference>
<keyword evidence="6" id="KW-1185">Reference proteome</keyword>
<dbReference type="eggNOG" id="COG1309">
    <property type="taxonomic scope" value="Bacteria"/>
</dbReference>
<evidence type="ECO:0000313" key="6">
    <source>
        <dbReference type="Proteomes" id="UP000007967"/>
    </source>
</evidence>
<dbReference type="Gene3D" id="1.10.10.60">
    <property type="entry name" value="Homeodomain-like"/>
    <property type="match status" value="1"/>
</dbReference>
<dbReference type="AlphaFoldDB" id="D2PQT5"/>
<dbReference type="Gene3D" id="1.10.357.10">
    <property type="entry name" value="Tetracycline Repressor, domain 2"/>
    <property type="match status" value="1"/>
</dbReference>
<dbReference type="Pfam" id="PF00440">
    <property type="entry name" value="TetR_N"/>
    <property type="match status" value="1"/>
</dbReference>
<dbReference type="PROSITE" id="PS50977">
    <property type="entry name" value="HTH_TETR_2"/>
    <property type="match status" value="1"/>
</dbReference>
<sequence length="204" mass="21766">MTVAADGTGEKSEKRLSRDQRRERTAVAILAAARRLFAEHGYDRTTIRTVAAEVGVDPALVMQHFGAKERLFAAAVESTVDVSSLVHATTQELPAVALRHVFEGFEDVESRSSAEALLRNCLTHPEAMALLRDDVMGQTQAAVAATIGGDDAELRAAVLNACTLGITLARYLLEVPALADAGRDDLHRVLGPALQAIVTPVSEV</sequence>
<dbReference type="SUPFAM" id="SSF48498">
    <property type="entry name" value="Tetracyclin repressor-like, C-terminal domain"/>
    <property type="match status" value="1"/>
</dbReference>
<dbReference type="InterPro" id="IPR001647">
    <property type="entry name" value="HTH_TetR"/>
</dbReference>
<dbReference type="KEGG" id="kfl:Kfla_1976"/>
<dbReference type="InterPro" id="IPR009057">
    <property type="entry name" value="Homeodomain-like_sf"/>
</dbReference>
<feature type="compositionally biased region" description="Basic and acidic residues" evidence="3">
    <location>
        <begin position="8"/>
        <end position="20"/>
    </location>
</feature>
<dbReference type="Pfam" id="PF17920">
    <property type="entry name" value="TetR_C_16"/>
    <property type="match status" value="1"/>
</dbReference>
<accession>D2PQT5</accession>
<dbReference type="STRING" id="479435.Kfla_1976"/>
<dbReference type="InterPro" id="IPR041678">
    <property type="entry name" value="TetR_C_16"/>
</dbReference>
<evidence type="ECO:0000313" key="5">
    <source>
        <dbReference type="EMBL" id="ADB31068.1"/>
    </source>
</evidence>
<evidence type="ECO:0000256" key="2">
    <source>
        <dbReference type="PROSITE-ProRule" id="PRU00335"/>
    </source>
</evidence>
<dbReference type="GO" id="GO:0000976">
    <property type="term" value="F:transcription cis-regulatory region binding"/>
    <property type="evidence" value="ECO:0007669"/>
    <property type="project" value="TreeGrafter"/>
</dbReference>
<evidence type="ECO:0000259" key="4">
    <source>
        <dbReference type="PROSITE" id="PS50977"/>
    </source>
</evidence>
<feature type="domain" description="HTH tetR-type" evidence="4">
    <location>
        <begin position="23"/>
        <end position="83"/>
    </location>
</feature>
<dbReference type="OrthoDB" id="3210235at2"/>
<dbReference type="PANTHER" id="PTHR30055">
    <property type="entry name" value="HTH-TYPE TRANSCRIPTIONAL REGULATOR RUTR"/>
    <property type="match status" value="1"/>
</dbReference>
<dbReference type="EMBL" id="CP001736">
    <property type="protein sequence ID" value="ADB31068.1"/>
    <property type="molecule type" value="Genomic_DNA"/>
</dbReference>
<dbReference type="InterPro" id="IPR036271">
    <property type="entry name" value="Tet_transcr_reg_TetR-rel_C_sf"/>
</dbReference>
<gene>
    <name evidence="5" type="ordered locus">Kfla_1976</name>
</gene>
<proteinExistence type="predicted"/>
<name>D2PQT5_KRIFD</name>
<evidence type="ECO:0000256" key="3">
    <source>
        <dbReference type="SAM" id="MobiDB-lite"/>
    </source>
</evidence>
<feature type="region of interest" description="Disordered" evidence="3">
    <location>
        <begin position="1"/>
        <end position="20"/>
    </location>
</feature>